<evidence type="ECO:0000313" key="3">
    <source>
        <dbReference type="Proteomes" id="UP000676169"/>
    </source>
</evidence>
<dbReference type="Pfam" id="PF08357">
    <property type="entry name" value="SEFIR"/>
    <property type="match status" value="1"/>
</dbReference>
<protein>
    <submittedName>
        <fullName evidence="2">TIR domain-containing protein</fullName>
    </submittedName>
</protein>
<dbReference type="InterPro" id="IPR035897">
    <property type="entry name" value="Toll_tir_struct_dom_sf"/>
</dbReference>
<sequence>MESDSPPKKVFISYTHDSTLHSARVLKLANDLREEGIDVDIDQYHANENWPAWMEERLRWAAKVLVICTETYLRRWEGREAHQIGLGAQWESLLARQELYEATGNNKKYIPCCFSNEDSAFIPMPLRPYTRVILRGSDLKSLKNCIDDIPPAFKPLIRPSLAPIEIAHGFFSKDSEFLADEELGLTLTPENLFSNLLPLEFPPQIHTARLPVKRIARSDFEASIKRHLTDSFHPTYFIDGTILYTFDSFNHPFWKKVLADRVITPDLALPTQRLAGGTSAAEKGRFVKILNRSLEEICRSHDMAWSREMRCYYFPAAKNTTIRHVAAMALKNAGKRRIYRSIPSKSDPTQIQHWQHQAFRHKFHQFAGKWFLCITPFWAFTSDGLGKPSRWQKKSSANMRKPERNRAVLGHVVFWASILSKDQGLFDRPSSMRIRNCISGTSPLGIDDNAWANFVTDAEREVPPEMDTNDEFTLSQSQ</sequence>
<evidence type="ECO:0000313" key="2">
    <source>
        <dbReference type="EMBL" id="QUE50359.1"/>
    </source>
</evidence>
<accession>A0A975G6R4</accession>
<gene>
    <name evidence="2" type="ORF">KBB96_16000</name>
</gene>
<keyword evidence="3" id="KW-1185">Reference proteome</keyword>
<name>A0A975G6R4_9BACT</name>
<dbReference type="EMBL" id="CP073100">
    <property type="protein sequence ID" value="QUE50359.1"/>
    <property type="molecule type" value="Genomic_DNA"/>
</dbReference>
<organism evidence="2 3">
    <name type="scientific">Luteolibacter ambystomatis</name>
    <dbReference type="NCBI Taxonomy" id="2824561"/>
    <lineage>
        <taxon>Bacteria</taxon>
        <taxon>Pseudomonadati</taxon>
        <taxon>Verrucomicrobiota</taxon>
        <taxon>Verrucomicrobiia</taxon>
        <taxon>Verrucomicrobiales</taxon>
        <taxon>Verrucomicrobiaceae</taxon>
        <taxon>Luteolibacter</taxon>
    </lineage>
</organism>
<dbReference type="KEGG" id="lamb:KBB96_16000"/>
<proteinExistence type="predicted"/>
<dbReference type="RefSeq" id="WP_211630499.1">
    <property type="nucleotide sequence ID" value="NZ_CP073100.1"/>
</dbReference>
<evidence type="ECO:0000259" key="1">
    <source>
        <dbReference type="PROSITE" id="PS51534"/>
    </source>
</evidence>
<dbReference type="Proteomes" id="UP000676169">
    <property type="component" value="Chromosome"/>
</dbReference>
<dbReference type="SUPFAM" id="SSF52200">
    <property type="entry name" value="Toll/Interleukin receptor TIR domain"/>
    <property type="match status" value="1"/>
</dbReference>
<dbReference type="Gene3D" id="3.40.50.10140">
    <property type="entry name" value="Toll/interleukin-1 receptor homology (TIR) domain"/>
    <property type="match status" value="1"/>
</dbReference>
<reference evidence="2" key="1">
    <citation type="submission" date="2021-04" db="EMBL/GenBank/DDBJ databases">
        <title>Luteolibacter sp. 32A isolated from the skin of an Anderson's salamander (Ambystoma andersonii).</title>
        <authorList>
            <person name="Spergser J."/>
            <person name="Busse H.-J."/>
        </authorList>
    </citation>
    <scope>NUCLEOTIDE SEQUENCE</scope>
    <source>
        <strain evidence="2">32A</strain>
    </source>
</reference>
<dbReference type="PROSITE" id="PS51534">
    <property type="entry name" value="SEFIR"/>
    <property type="match status" value="1"/>
</dbReference>
<dbReference type="InterPro" id="IPR013568">
    <property type="entry name" value="SEFIR_dom"/>
</dbReference>
<dbReference type="AlphaFoldDB" id="A0A975G6R4"/>
<feature type="domain" description="SEFIR" evidence="1">
    <location>
        <begin position="7"/>
        <end position="143"/>
    </location>
</feature>